<evidence type="ECO:0000313" key="3">
    <source>
        <dbReference type="EMBL" id="VDK69014.1"/>
    </source>
</evidence>
<dbReference type="InterPro" id="IPR003961">
    <property type="entry name" value="FN3_dom"/>
</dbReference>
<feature type="domain" description="Fibronectin type-III" evidence="2">
    <location>
        <begin position="81"/>
        <end position="194"/>
    </location>
</feature>
<dbReference type="AlphaFoldDB" id="A0A3P6TS57"/>
<dbReference type="PANTHER" id="PTHR14131:SF5">
    <property type="entry name" value="ANOSMIN-1"/>
    <property type="match status" value="1"/>
</dbReference>
<dbReference type="EMBL" id="UYRU01041710">
    <property type="protein sequence ID" value="VDK69014.1"/>
    <property type="molecule type" value="Genomic_DNA"/>
</dbReference>
<dbReference type="OrthoDB" id="9985779at2759"/>
<evidence type="ECO:0000313" key="4">
    <source>
        <dbReference type="Proteomes" id="UP000281553"/>
    </source>
</evidence>
<evidence type="ECO:0000256" key="1">
    <source>
        <dbReference type="SAM" id="MobiDB-lite"/>
    </source>
</evidence>
<protein>
    <recommendedName>
        <fullName evidence="2">Fibronectin type-III domain-containing protein</fullName>
    </recommendedName>
</protein>
<dbReference type="SUPFAM" id="SSF49265">
    <property type="entry name" value="Fibronectin type III"/>
    <property type="match status" value="1"/>
</dbReference>
<sequence length="670" mass="73688">MDRALKHRPGDCPTAIPDGSLPFQDPKETSTPGADHWLPAGPDDGSAGISMCAIDQNCPDDLKCCNEQCVRPEFGKGVPGLVAAPQIVEEGKPRAFELSWNADMGERDPLSDPVIYLLQVRTYFGPEFDPVQAGEWKTLTMVSEYPTTIPGARLSDPDVGWWYQYRIAAVSPQGSRGFGDSSPPVRMTNQLPKPASPPRQLTDDIWRLHADGSVQVRLQWQPPLTASIPITEYHVRLACSSPLGVIKFNLSASCSAEFPQATFTTVMRHVTVWFMNRASILSTSGTLSSIRFLTLLQRMVSWAAEENELTPHGIYTKNSKPFRHIVPGMWAVCAWGPESLVSNPATHFIRTPNVPKKDIFHAGDNRHYSASSELDLVQVGARASRKEAFSSEADDEAIHEAAETFNCECEDPRRSNRQKSRLFITSGFRSIQVDQSSAPHETGGLIIRFANDPGVFDGQFLKTFLTINEFFEPRGRNQIRPDEHFSPRLLHLKWKPVACIETSAQVSKTFVPLEVSGANIAGKSSSGNYFTTEQSRFVVMEPVSTSGLAPARLIRSGRVEISPLQLNCHYSVFVVPDAEAANQGKAVNDGGDGGSRSTHPPISAIQIGCLCTPACFDDQSLPWASHFSCINEGRLVITRKTIRHPSDSSIPLNLVNEILNIAEHQCSQLA</sequence>
<dbReference type="PROSITE" id="PS50853">
    <property type="entry name" value="FN3"/>
    <property type="match status" value="1"/>
</dbReference>
<gene>
    <name evidence="3" type="ORF">DILT_LOCUS2120</name>
</gene>
<dbReference type="Proteomes" id="UP000281553">
    <property type="component" value="Unassembled WGS sequence"/>
</dbReference>
<proteinExistence type="predicted"/>
<keyword evidence="4" id="KW-1185">Reference proteome</keyword>
<dbReference type="PANTHER" id="PTHR14131">
    <property type="entry name" value="ANOSMIN"/>
    <property type="match status" value="1"/>
</dbReference>
<accession>A0A3P6TS57</accession>
<dbReference type="InterPro" id="IPR036116">
    <property type="entry name" value="FN3_sf"/>
</dbReference>
<organism evidence="3 4">
    <name type="scientific">Dibothriocephalus latus</name>
    <name type="common">Fish tapeworm</name>
    <name type="synonym">Diphyllobothrium latum</name>
    <dbReference type="NCBI Taxonomy" id="60516"/>
    <lineage>
        <taxon>Eukaryota</taxon>
        <taxon>Metazoa</taxon>
        <taxon>Spiralia</taxon>
        <taxon>Lophotrochozoa</taxon>
        <taxon>Platyhelminthes</taxon>
        <taxon>Cestoda</taxon>
        <taxon>Eucestoda</taxon>
        <taxon>Diphyllobothriidea</taxon>
        <taxon>Diphyllobothriidae</taxon>
        <taxon>Dibothriocephalus</taxon>
    </lineage>
</organism>
<evidence type="ECO:0000259" key="2">
    <source>
        <dbReference type="PROSITE" id="PS50853"/>
    </source>
</evidence>
<dbReference type="GO" id="GO:0030182">
    <property type="term" value="P:neuron differentiation"/>
    <property type="evidence" value="ECO:0007669"/>
    <property type="project" value="TreeGrafter"/>
</dbReference>
<dbReference type="InterPro" id="IPR042447">
    <property type="entry name" value="Anosmin-1"/>
</dbReference>
<reference evidence="3 4" key="1">
    <citation type="submission" date="2018-11" db="EMBL/GenBank/DDBJ databases">
        <authorList>
            <consortium name="Pathogen Informatics"/>
        </authorList>
    </citation>
    <scope>NUCLEOTIDE SEQUENCE [LARGE SCALE GENOMIC DNA]</scope>
</reference>
<name>A0A3P6TS57_DIBLA</name>
<feature type="compositionally biased region" description="Basic and acidic residues" evidence="1">
    <location>
        <begin position="1"/>
        <end position="10"/>
    </location>
</feature>
<dbReference type="GO" id="GO:0009986">
    <property type="term" value="C:cell surface"/>
    <property type="evidence" value="ECO:0007669"/>
    <property type="project" value="TreeGrafter"/>
</dbReference>
<feature type="region of interest" description="Disordered" evidence="1">
    <location>
        <begin position="1"/>
        <end position="38"/>
    </location>
</feature>